<dbReference type="Proteomes" id="UP000828390">
    <property type="component" value="Unassembled WGS sequence"/>
</dbReference>
<sequence>MVFFEGRELNYDAIDMRIVPMHDGHTNANTTARPSVHRNSNESWSQHVSGCRYLDGTMDDEYTRQANQNQVNPIRLSTSIERIEDNQDE</sequence>
<feature type="region of interest" description="Disordered" evidence="1">
    <location>
        <begin position="65"/>
        <end position="89"/>
    </location>
</feature>
<feature type="region of interest" description="Disordered" evidence="1">
    <location>
        <begin position="25"/>
        <end position="46"/>
    </location>
</feature>
<gene>
    <name evidence="2" type="ORF">DPMN_052820</name>
</gene>
<comment type="caution">
    <text evidence="2">The sequence shown here is derived from an EMBL/GenBank/DDBJ whole genome shotgun (WGS) entry which is preliminary data.</text>
</comment>
<feature type="compositionally biased region" description="Polar residues" evidence="1">
    <location>
        <begin position="26"/>
        <end position="46"/>
    </location>
</feature>
<feature type="compositionally biased region" description="Polar residues" evidence="1">
    <location>
        <begin position="65"/>
        <end position="80"/>
    </location>
</feature>
<protein>
    <submittedName>
        <fullName evidence="2">Uncharacterized protein</fullName>
    </submittedName>
</protein>
<evidence type="ECO:0000313" key="3">
    <source>
        <dbReference type="Proteomes" id="UP000828390"/>
    </source>
</evidence>
<reference evidence="2" key="1">
    <citation type="journal article" date="2019" name="bioRxiv">
        <title>The Genome of the Zebra Mussel, Dreissena polymorpha: A Resource for Invasive Species Research.</title>
        <authorList>
            <person name="McCartney M.A."/>
            <person name="Auch B."/>
            <person name="Kono T."/>
            <person name="Mallez S."/>
            <person name="Zhang Y."/>
            <person name="Obille A."/>
            <person name="Becker A."/>
            <person name="Abrahante J.E."/>
            <person name="Garbe J."/>
            <person name="Badalamenti J.P."/>
            <person name="Herman A."/>
            <person name="Mangelson H."/>
            <person name="Liachko I."/>
            <person name="Sullivan S."/>
            <person name="Sone E.D."/>
            <person name="Koren S."/>
            <person name="Silverstein K.A.T."/>
            <person name="Beckman K.B."/>
            <person name="Gohl D.M."/>
        </authorList>
    </citation>
    <scope>NUCLEOTIDE SEQUENCE</scope>
    <source>
        <strain evidence="2">Duluth1</strain>
        <tissue evidence="2">Whole animal</tissue>
    </source>
</reference>
<keyword evidence="3" id="KW-1185">Reference proteome</keyword>
<accession>A0A9D4HQ54</accession>
<evidence type="ECO:0000256" key="1">
    <source>
        <dbReference type="SAM" id="MobiDB-lite"/>
    </source>
</evidence>
<dbReference type="EMBL" id="JAIWYP010000012">
    <property type="protein sequence ID" value="KAH3726941.1"/>
    <property type="molecule type" value="Genomic_DNA"/>
</dbReference>
<proteinExistence type="predicted"/>
<organism evidence="2 3">
    <name type="scientific">Dreissena polymorpha</name>
    <name type="common">Zebra mussel</name>
    <name type="synonym">Mytilus polymorpha</name>
    <dbReference type="NCBI Taxonomy" id="45954"/>
    <lineage>
        <taxon>Eukaryota</taxon>
        <taxon>Metazoa</taxon>
        <taxon>Spiralia</taxon>
        <taxon>Lophotrochozoa</taxon>
        <taxon>Mollusca</taxon>
        <taxon>Bivalvia</taxon>
        <taxon>Autobranchia</taxon>
        <taxon>Heteroconchia</taxon>
        <taxon>Euheterodonta</taxon>
        <taxon>Imparidentia</taxon>
        <taxon>Neoheterodontei</taxon>
        <taxon>Myida</taxon>
        <taxon>Dreissenoidea</taxon>
        <taxon>Dreissenidae</taxon>
        <taxon>Dreissena</taxon>
    </lineage>
</organism>
<dbReference type="AlphaFoldDB" id="A0A9D4HQ54"/>
<evidence type="ECO:0000313" key="2">
    <source>
        <dbReference type="EMBL" id="KAH3726941.1"/>
    </source>
</evidence>
<reference evidence="2" key="2">
    <citation type="submission" date="2020-11" db="EMBL/GenBank/DDBJ databases">
        <authorList>
            <person name="McCartney M.A."/>
            <person name="Auch B."/>
            <person name="Kono T."/>
            <person name="Mallez S."/>
            <person name="Becker A."/>
            <person name="Gohl D.M."/>
            <person name="Silverstein K.A.T."/>
            <person name="Koren S."/>
            <person name="Bechman K.B."/>
            <person name="Herman A."/>
            <person name="Abrahante J.E."/>
            <person name="Garbe J."/>
        </authorList>
    </citation>
    <scope>NUCLEOTIDE SEQUENCE</scope>
    <source>
        <strain evidence="2">Duluth1</strain>
        <tissue evidence="2">Whole animal</tissue>
    </source>
</reference>
<name>A0A9D4HQ54_DREPO</name>